<feature type="signal peptide" evidence="3">
    <location>
        <begin position="1"/>
        <end position="23"/>
    </location>
</feature>
<keyword evidence="3" id="KW-0732">Signal</keyword>
<feature type="compositionally biased region" description="Basic and acidic residues" evidence="2">
    <location>
        <begin position="375"/>
        <end position="389"/>
    </location>
</feature>
<dbReference type="EMBL" id="CP051774">
    <property type="protein sequence ID" value="QJE96279.1"/>
    <property type="molecule type" value="Genomic_DNA"/>
</dbReference>
<reference evidence="4 5" key="1">
    <citation type="submission" date="2020-04" db="EMBL/GenBank/DDBJ databases">
        <title>Luteolibacter sp. G-1-1-1 isolated from soil.</title>
        <authorList>
            <person name="Dahal R.H."/>
        </authorList>
    </citation>
    <scope>NUCLEOTIDE SEQUENCE [LARGE SCALE GENOMIC DNA]</scope>
    <source>
        <strain evidence="4 5">G-1-1-1</strain>
    </source>
</reference>
<feature type="region of interest" description="Disordered" evidence="2">
    <location>
        <begin position="26"/>
        <end position="51"/>
    </location>
</feature>
<dbReference type="Gene3D" id="1.20.5.340">
    <property type="match status" value="1"/>
</dbReference>
<dbReference type="Gene3D" id="1.10.287.1490">
    <property type="match status" value="1"/>
</dbReference>
<dbReference type="AlphaFoldDB" id="A0A858RIM9"/>
<dbReference type="SUPFAM" id="SSF90257">
    <property type="entry name" value="Myosin rod fragments"/>
    <property type="match status" value="1"/>
</dbReference>
<evidence type="ECO:0000256" key="3">
    <source>
        <dbReference type="SAM" id="SignalP"/>
    </source>
</evidence>
<evidence type="ECO:0000256" key="2">
    <source>
        <dbReference type="SAM" id="MobiDB-lite"/>
    </source>
</evidence>
<keyword evidence="5" id="KW-1185">Reference proteome</keyword>
<organism evidence="4 5">
    <name type="scientific">Luteolibacter luteus</name>
    <dbReference type="NCBI Taxonomy" id="2728835"/>
    <lineage>
        <taxon>Bacteria</taxon>
        <taxon>Pseudomonadati</taxon>
        <taxon>Verrucomicrobiota</taxon>
        <taxon>Verrucomicrobiia</taxon>
        <taxon>Verrucomicrobiales</taxon>
        <taxon>Verrucomicrobiaceae</taxon>
        <taxon>Luteolibacter</taxon>
    </lineage>
</organism>
<name>A0A858RIM9_9BACT</name>
<feature type="compositionally biased region" description="Polar residues" evidence="2">
    <location>
        <begin position="391"/>
        <end position="407"/>
    </location>
</feature>
<dbReference type="Proteomes" id="UP000501812">
    <property type="component" value="Chromosome"/>
</dbReference>
<protein>
    <submittedName>
        <fullName evidence="4">Uncharacterized protein</fullName>
    </submittedName>
</protein>
<proteinExistence type="predicted"/>
<evidence type="ECO:0000313" key="5">
    <source>
        <dbReference type="Proteomes" id="UP000501812"/>
    </source>
</evidence>
<sequence length="407" mass="44138">MKTIYITPLWMSLAVAMSPLAKANEAPQENQPAAAPAVEASNTPAAPATTDATAELQQRFESMNKAIADARTENSNVSGQRDAAVKEAQAIREAKQQLEGQLADLKKQLETSNHEVWQWKDKTKALEQKLGAGEQAYQKLASFRDEMDVAMKEFAVLKNGLAEVRGELQAPAERVALKKQLEEAAAAKAEVAGKLENESKALAESKRQLAASETFGKELKKAFEDLKASAKAQFDALVKAKQEREDVDRTLVATREQLEISINENANVLKAKATVEKNLTAARTELTATQETLAMLQKEAAQLRGTLKPLAVEIQAAKDQTSKATTAIQEASAARDKAEEARAQVEAQLKEVSGQLATAMATQSGLKEQVASKSTEIESLRKKVEEMEAKTANQKPAQEQGQESASR</sequence>
<feature type="region of interest" description="Disordered" evidence="2">
    <location>
        <begin position="361"/>
        <end position="407"/>
    </location>
</feature>
<evidence type="ECO:0000256" key="1">
    <source>
        <dbReference type="SAM" id="Coils"/>
    </source>
</evidence>
<feature type="compositionally biased region" description="Polar residues" evidence="2">
    <location>
        <begin position="361"/>
        <end position="374"/>
    </location>
</feature>
<evidence type="ECO:0000313" key="4">
    <source>
        <dbReference type="EMBL" id="QJE96279.1"/>
    </source>
</evidence>
<feature type="chain" id="PRO_5032887932" evidence="3">
    <location>
        <begin position="24"/>
        <end position="407"/>
    </location>
</feature>
<gene>
    <name evidence="4" type="ORF">HHL09_10945</name>
</gene>
<keyword evidence="1" id="KW-0175">Coiled coil</keyword>
<dbReference type="RefSeq" id="WP_169454680.1">
    <property type="nucleotide sequence ID" value="NZ_CP051774.1"/>
</dbReference>
<feature type="coiled-coil region" evidence="1">
    <location>
        <begin position="53"/>
        <end position="122"/>
    </location>
</feature>
<dbReference type="KEGG" id="luo:HHL09_10945"/>
<accession>A0A858RIM9</accession>